<dbReference type="Proteomes" id="UP000001812">
    <property type="component" value="Chromosome I"/>
</dbReference>
<dbReference type="EMBL" id="CM000832">
    <property type="protein sequence ID" value="EET08175.1"/>
    <property type="molecule type" value="Genomic_DNA"/>
</dbReference>
<name>A0A0E1W4M0_BURPE</name>
<feature type="compositionally biased region" description="Basic residues" evidence="1">
    <location>
        <begin position="18"/>
        <end position="30"/>
    </location>
</feature>
<accession>A0A0E1W4M0</accession>
<evidence type="ECO:0000313" key="2">
    <source>
        <dbReference type="EMBL" id="EET08175.1"/>
    </source>
</evidence>
<protein>
    <submittedName>
        <fullName evidence="2">Uncharacterized protein</fullName>
    </submittedName>
</protein>
<dbReference type="AlphaFoldDB" id="A0A0E1W4M0"/>
<dbReference type="HOGENOM" id="CLU_193560_0_0_4"/>
<sequence length="83" mass="9009">MIAVDSISRASAPGDRRASRRRMRERRGKGLRAQALTRLFGRLSTSLSTRSVENAAPGPAYGRRDAIVQRVDTAPANRIGSTS</sequence>
<feature type="region of interest" description="Disordered" evidence="1">
    <location>
        <begin position="50"/>
        <end position="83"/>
    </location>
</feature>
<dbReference type="RefSeq" id="WP_004196638.1">
    <property type="nucleotide sequence ID" value="NZ_CM000832.1"/>
</dbReference>
<proteinExistence type="predicted"/>
<gene>
    <name evidence="2" type="ORF">BURPS1710A_2908</name>
</gene>
<organism evidence="2">
    <name type="scientific">Burkholderia pseudomallei 1710a</name>
    <dbReference type="NCBI Taxonomy" id="320371"/>
    <lineage>
        <taxon>Bacteria</taxon>
        <taxon>Pseudomonadati</taxon>
        <taxon>Pseudomonadota</taxon>
        <taxon>Betaproteobacteria</taxon>
        <taxon>Burkholderiales</taxon>
        <taxon>Burkholderiaceae</taxon>
        <taxon>Burkholderia</taxon>
        <taxon>pseudomallei group</taxon>
    </lineage>
</organism>
<dbReference type="GeneID" id="93060632"/>
<reference evidence="2" key="1">
    <citation type="submission" date="2009-05" db="EMBL/GenBank/DDBJ databases">
        <authorList>
            <person name="Harkins D.M."/>
            <person name="DeShazer D."/>
            <person name="Woods D.E."/>
            <person name="Brinkac L.M."/>
            <person name="Brown K.A."/>
            <person name="Hung G.C."/>
            <person name="Tuanyok A."/>
            <person name="Zhang B."/>
            <person name="Nierman W.C."/>
        </authorList>
    </citation>
    <scope>NUCLEOTIDE SEQUENCE [LARGE SCALE GENOMIC DNA]</scope>
    <source>
        <strain evidence="2">1710a</strain>
    </source>
</reference>
<feature type="region of interest" description="Disordered" evidence="1">
    <location>
        <begin position="1"/>
        <end position="30"/>
    </location>
</feature>
<evidence type="ECO:0000256" key="1">
    <source>
        <dbReference type="SAM" id="MobiDB-lite"/>
    </source>
</evidence>